<evidence type="ECO:0000256" key="5">
    <source>
        <dbReference type="ARBA" id="ARBA00023004"/>
    </source>
</evidence>
<dbReference type="AlphaFoldDB" id="A0A2W5NRH3"/>
<name>A0A2W5NRH3_9SPHN</name>
<keyword evidence="3" id="KW-0479">Metal-binding</keyword>
<dbReference type="PROSITE" id="PS00570">
    <property type="entry name" value="RING_HYDROXYL_ALPHA"/>
    <property type="match status" value="1"/>
</dbReference>
<reference evidence="9 10" key="1">
    <citation type="submission" date="2017-08" db="EMBL/GenBank/DDBJ databases">
        <title>Infants hospitalized years apart are colonized by the same room-sourced microbial strains.</title>
        <authorList>
            <person name="Brooks B."/>
            <person name="Olm M.R."/>
            <person name="Firek B.A."/>
            <person name="Baker R."/>
            <person name="Thomas B.C."/>
            <person name="Morowitz M.J."/>
            <person name="Banfield J.F."/>
        </authorList>
    </citation>
    <scope>NUCLEOTIDE SEQUENCE [LARGE SCALE GENOMIC DNA]</scope>
    <source>
        <strain evidence="9">S2_005_002_R2_33</strain>
    </source>
</reference>
<dbReference type="PANTHER" id="PTHR43756:SF5">
    <property type="entry name" value="CHOLINE MONOOXYGENASE, CHLOROPLASTIC"/>
    <property type="match status" value="1"/>
</dbReference>
<dbReference type="PANTHER" id="PTHR43756">
    <property type="entry name" value="CHOLINE MONOOXYGENASE, CHLOROPLASTIC"/>
    <property type="match status" value="1"/>
</dbReference>
<sequence length="399" mass="44648">MNAEATAFAPVGKDELAWLGTAPVPAAPYYESDWFEREREAVFRQSWMQLGHVCELPERGSFMRREIEVLKASILIVRGRDDEIRAFHNVCTHRGTQLVDAADGRRSTFSCPYHMWTFGLDGALVSAPDFESFHVAKADCALPPVRCEVIAGLIFVHCGEPGVSLREELGPLAEKLEAMPVAAATTFSEYVYEIDANWKLTFDNFQENYHLRFIHPAAAQPVCSADNPFGYPVSYGFHGAHRTQRIWSNPRMPAPAPIQGEAFRRGGASAMADGLLGSDTVKDYLALFPNFFLFGSPVQHFSHMVMPIAPDRSRGVIRLYWIGEDESASERFSREYGMATARDVHAEDRSVIERGHKGLASGALRHIHFQAQESLCRHLFNEVDRKVRGHRGGQPEAAR</sequence>
<feature type="domain" description="Rieske" evidence="8">
    <location>
        <begin position="48"/>
        <end position="156"/>
    </location>
</feature>
<dbReference type="SUPFAM" id="SSF55961">
    <property type="entry name" value="Bet v1-like"/>
    <property type="match status" value="1"/>
</dbReference>
<dbReference type="Pfam" id="PF00848">
    <property type="entry name" value="Ring_hydroxyl_A"/>
    <property type="match status" value="1"/>
</dbReference>
<keyword evidence="6" id="KW-0411">Iron-sulfur</keyword>
<keyword evidence="7" id="KW-0520">NAD</keyword>
<dbReference type="PROSITE" id="PS51296">
    <property type="entry name" value="RIESKE"/>
    <property type="match status" value="1"/>
</dbReference>
<dbReference type="InterPro" id="IPR036922">
    <property type="entry name" value="Rieske_2Fe-2S_sf"/>
</dbReference>
<evidence type="ECO:0000256" key="2">
    <source>
        <dbReference type="ARBA" id="ARBA00022714"/>
    </source>
</evidence>
<evidence type="ECO:0000259" key="8">
    <source>
        <dbReference type="PROSITE" id="PS51296"/>
    </source>
</evidence>
<proteinExistence type="predicted"/>
<dbReference type="Gene3D" id="3.90.380.10">
    <property type="entry name" value="Naphthalene 1,2-dioxygenase Alpha Subunit, Chain A, domain 1"/>
    <property type="match status" value="1"/>
</dbReference>
<keyword evidence="5" id="KW-0408">Iron</keyword>
<dbReference type="InterPro" id="IPR015881">
    <property type="entry name" value="ARHD_Rieske_2Fe_2S"/>
</dbReference>
<evidence type="ECO:0000256" key="6">
    <source>
        <dbReference type="ARBA" id="ARBA00023014"/>
    </source>
</evidence>
<evidence type="ECO:0000256" key="1">
    <source>
        <dbReference type="ARBA" id="ARBA00001962"/>
    </source>
</evidence>
<dbReference type="InterPro" id="IPR017941">
    <property type="entry name" value="Rieske_2Fe-2S"/>
</dbReference>
<evidence type="ECO:0000313" key="10">
    <source>
        <dbReference type="Proteomes" id="UP000249082"/>
    </source>
</evidence>
<dbReference type="GO" id="GO:0005506">
    <property type="term" value="F:iron ion binding"/>
    <property type="evidence" value="ECO:0007669"/>
    <property type="project" value="InterPro"/>
</dbReference>
<keyword evidence="2" id="KW-0001">2Fe-2S</keyword>
<dbReference type="CDD" id="cd00680">
    <property type="entry name" value="RHO_alpha_C"/>
    <property type="match status" value="1"/>
</dbReference>
<dbReference type="GO" id="GO:0051213">
    <property type="term" value="F:dioxygenase activity"/>
    <property type="evidence" value="ECO:0007669"/>
    <property type="project" value="UniProtKB-KW"/>
</dbReference>
<evidence type="ECO:0000256" key="3">
    <source>
        <dbReference type="ARBA" id="ARBA00022723"/>
    </source>
</evidence>
<gene>
    <name evidence="9" type="ORF">DI555_05770</name>
</gene>
<organism evidence="9 10">
    <name type="scientific">Novosphingobium pentaromativorans</name>
    <dbReference type="NCBI Taxonomy" id="205844"/>
    <lineage>
        <taxon>Bacteria</taxon>
        <taxon>Pseudomonadati</taxon>
        <taxon>Pseudomonadota</taxon>
        <taxon>Alphaproteobacteria</taxon>
        <taxon>Sphingomonadales</taxon>
        <taxon>Sphingomonadaceae</taxon>
        <taxon>Novosphingobium</taxon>
    </lineage>
</organism>
<dbReference type="Gene3D" id="2.102.10.10">
    <property type="entry name" value="Rieske [2Fe-2S] iron-sulphur domain"/>
    <property type="match status" value="1"/>
</dbReference>
<keyword evidence="9" id="KW-0223">Dioxygenase</keyword>
<protein>
    <submittedName>
        <fullName evidence="9">Aromatic ring-hydroxylating dioxygenase subunit alpha</fullName>
    </submittedName>
</protein>
<dbReference type="GO" id="GO:0051537">
    <property type="term" value="F:2 iron, 2 sulfur cluster binding"/>
    <property type="evidence" value="ECO:0007669"/>
    <property type="project" value="UniProtKB-KW"/>
</dbReference>
<evidence type="ECO:0000256" key="4">
    <source>
        <dbReference type="ARBA" id="ARBA00023002"/>
    </source>
</evidence>
<evidence type="ECO:0000313" key="9">
    <source>
        <dbReference type="EMBL" id="PZQ56142.1"/>
    </source>
</evidence>
<evidence type="ECO:0000256" key="7">
    <source>
        <dbReference type="ARBA" id="ARBA00023027"/>
    </source>
</evidence>
<dbReference type="EMBL" id="QFPX01000004">
    <property type="protein sequence ID" value="PZQ56142.1"/>
    <property type="molecule type" value="Genomic_DNA"/>
</dbReference>
<accession>A0A2W5NRH3</accession>
<dbReference type="PRINTS" id="PR00090">
    <property type="entry name" value="RNGDIOXGNASE"/>
</dbReference>
<dbReference type="Proteomes" id="UP000249082">
    <property type="component" value="Unassembled WGS sequence"/>
</dbReference>
<dbReference type="Pfam" id="PF00355">
    <property type="entry name" value="Rieske"/>
    <property type="match status" value="1"/>
</dbReference>
<keyword evidence="4" id="KW-0560">Oxidoreductase</keyword>
<comment type="cofactor">
    <cofactor evidence="1">
        <name>Fe cation</name>
        <dbReference type="ChEBI" id="CHEBI:24875"/>
    </cofactor>
</comment>
<comment type="caution">
    <text evidence="9">The sequence shown here is derived from an EMBL/GenBank/DDBJ whole genome shotgun (WGS) entry which is preliminary data.</text>
</comment>
<dbReference type="InterPro" id="IPR015879">
    <property type="entry name" value="Ring_hydroxy_dOase_asu_C_dom"/>
</dbReference>
<dbReference type="InterPro" id="IPR001663">
    <property type="entry name" value="Rng_hydr_dOase-A"/>
</dbReference>
<dbReference type="SUPFAM" id="SSF50022">
    <property type="entry name" value="ISP domain"/>
    <property type="match status" value="1"/>
</dbReference>
<dbReference type="CDD" id="cd03469">
    <property type="entry name" value="Rieske_RO_Alpha_N"/>
    <property type="match status" value="1"/>
</dbReference>